<evidence type="ECO:0000256" key="7">
    <source>
        <dbReference type="ARBA" id="ARBA00022989"/>
    </source>
</evidence>
<dbReference type="GO" id="GO:0004222">
    <property type="term" value="F:metalloendopeptidase activity"/>
    <property type="evidence" value="ECO:0007669"/>
    <property type="project" value="InterPro"/>
</dbReference>
<dbReference type="RefSeq" id="XP_031570826.1">
    <property type="nucleotide sequence ID" value="XM_031714966.1"/>
</dbReference>
<reference evidence="16" key="1">
    <citation type="submission" date="2025-08" db="UniProtKB">
        <authorList>
            <consortium name="RefSeq"/>
        </authorList>
    </citation>
    <scope>IDENTIFICATION</scope>
    <source>
        <tissue evidence="16">Tentacle</tissue>
    </source>
</reference>
<comment type="similarity">
    <text evidence="2">Belongs to the peptidase U48 family.</text>
</comment>
<dbReference type="FunCoup" id="A0A6P8IU92">
    <property type="interactions" value="1688"/>
</dbReference>
<keyword evidence="6" id="KW-0256">Endoplasmic reticulum</keyword>
<protein>
    <recommendedName>
        <fullName evidence="12">CAAX prenyl protease 2</fullName>
        <ecNumber evidence="11">3.4.26.1</ecNumber>
    </recommendedName>
    <alternativeName>
        <fullName evidence="9">Farnesylated proteins-converting enzyme 2</fullName>
    </alternativeName>
</protein>
<dbReference type="PANTHER" id="PTHR13046">
    <property type="entry name" value="PROTEASE U48 CAAX PRENYL PROTEASE RCE1"/>
    <property type="match status" value="1"/>
</dbReference>
<feature type="transmembrane region" description="Helical" evidence="13">
    <location>
        <begin position="107"/>
        <end position="130"/>
    </location>
</feature>
<dbReference type="InterPro" id="IPR039731">
    <property type="entry name" value="Rce1"/>
</dbReference>
<feature type="transmembrane region" description="Helical" evidence="13">
    <location>
        <begin position="272"/>
        <end position="291"/>
    </location>
</feature>
<accession>A0A6P8IU92</accession>
<evidence type="ECO:0000256" key="8">
    <source>
        <dbReference type="ARBA" id="ARBA00023136"/>
    </source>
</evidence>
<evidence type="ECO:0000256" key="3">
    <source>
        <dbReference type="ARBA" id="ARBA00022670"/>
    </source>
</evidence>
<feature type="transmembrane region" description="Helical" evidence="13">
    <location>
        <begin position="215"/>
        <end position="238"/>
    </location>
</feature>
<feature type="transmembrane region" description="Helical" evidence="13">
    <location>
        <begin position="175"/>
        <end position="195"/>
    </location>
</feature>
<keyword evidence="4 13" id="KW-0812">Transmembrane</keyword>
<proteinExistence type="inferred from homology"/>
<comment type="catalytic activity">
    <reaction evidence="10">
        <text>Hydrolyzes the peptide bond -P2-(S-farnesyl or geranylgeranyl)C-P1'-P2'-P3'-COOH where P1' and P2' are amino acids with aliphatic sidechains and P3' is any C-terminal residue.</text>
        <dbReference type="EC" id="3.4.26.1"/>
    </reaction>
</comment>
<gene>
    <name evidence="16" type="primary">LOC116305096</name>
</gene>
<dbReference type="KEGG" id="aten:116305096"/>
<feature type="domain" description="CAAX prenyl protease 2/Lysostaphin resistance protein A-like" evidence="14">
    <location>
        <begin position="154"/>
        <end position="256"/>
    </location>
</feature>
<feature type="transmembrane region" description="Helical" evidence="13">
    <location>
        <begin position="25"/>
        <end position="46"/>
    </location>
</feature>
<evidence type="ECO:0000256" key="13">
    <source>
        <dbReference type="SAM" id="Phobius"/>
    </source>
</evidence>
<evidence type="ECO:0000256" key="1">
    <source>
        <dbReference type="ARBA" id="ARBA00004477"/>
    </source>
</evidence>
<name>A0A6P8IU92_ACTTE</name>
<organism evidence="15 16">
    <name type="scientific">Actinia tenebrosa</name>
    <name type="common">Australian red waratah sea anemone</name>
    <dbReference type="NCBI Taxonomy" id="6105"/>
    <lineage>
        <taxon>Eukaryota</taxon>
        <taxon>Metazoa</taxon>
        <taxon>Cnidaria</taxon>
        <taxon>Anthozoa</taxon>
        <taxon>Hexacorallia</taxon>
        <taxon>Actiniaria</taxon>
        <taxon>Actiniidae</taxon>
        <taxon>Actinia</taxon>
    </lineage>
</organism>
<evidence type="ECO:0000259" key="14">
    <source>
        <dbReference type="Pfam" id="PF02517"/>
    </source>
</evidence>
<evidence type="ECO:0000256" key="12">
    <source>
        <dbReference type="ARBA" id="ARBA00049763"/>
    </source>
</evidence>
<keyword evidence="15" id="KW-1185">Reference proteome</keyword>
<dbReference type="GO" id="GO:0071586">
    <property type="term" value="P:CAAX-box protein processing"/>
    <property type="evidence" value="ECO:0007669"/>
    <property type="project" value="InterPro"/>
</dbReference>
<evidence type="ECO:0000256" key="11">
    <source>
        <dbReference type="ARBA" id="ARBA00049729"/>
    </source>
</evidence>
<sequence>MVLLAREFKMADAVAPFVSFNNITYFRSFVACFVIAVGYVASLYINKSPLPRDHPKTIYQRFKSVAVVSLSAPVYVWLWSDNRLQTNQEHAVYSLWRWLGIHVSNTLTAAALPLFLTIILFLGPLLLLLLNGDVKLKLSGYFKYNSMLLDSVQIRNYIVAPLTEEFVYRACMLPLLVPCFGVTTSIIICPLFFGVAHVHHVIERLCVNNEDPKEVWLSALFQFGYTTVFGAYSAFLFVRTGHLIGPVVCHSFCNFMGFPQVEEVPNSKYPKIIAGSFVVGLVVFLLLALPLTEPSLYGSIYYL</sequence>
<evidence type="ECO:0000256" key="5">
    <source>
        <dbReference type="ARBA" id="ARBA00022801"/>
    </source>
</evidence>
<feature type="transmembrane region" description="Helical" evidence="13">
    <location>
        <begin position="58"/>
        <end position="78"/>
    </location>
</feature>
<dbReference type="GO" id="GO:0005789">
    <property type="term" value="C:endoplasmic reticulum membrane"/>
    <property type="evidence" value="ECO:0007669"/>
    <property type="project" value="UniProtKB-SubCell"/>
</dbReference>
<dbReference type="Proteomes" id="UP000515163">
    <property type="component" value="Unplaced"/>
</dbReference>
<dbReference type="InterPro" id="IPR003675">
    <property type="entry name" value="Rce1/LyrA-like_dom"/>
</dbReference>
<dbReference type="PANTHER" id="PTHR13046:SF0">
    <property type="entry name" value="CAAX PRENYL PROTEASE 2"/>
    <property type="match status" value="1"/>
</dbReference>
<keyword evidence="7 13" id="KW-1133">Transmembrane helix</keyword>
<evidence type="ECO:0000256" key="9">
    <source>
        <dbReference type="ARBA" id="ARBA00032607"/>
    </source>
</evidence>
<keyword evidence="8 13" id="KW-0472">Membrane</keyword>
<dbReference type="InParanoid" id="A0A6P8IU92"/>
<evidence type="ECO:0000256" key="4">
    <source>
        <dbReference type="ARBA" id="ARBA00022692"/>
    </source>
</evidence>
<comment type="subcellular location">
    <subcellularLocation>
        <location evidence="1">Endoplasmic reticulum membrane</location>
        <topology evidence="1">Multi-pass membrane protein</topology>
    </subcellularLocation>
</comment>
<keyword evidence="5" id="KW-0378">Hydrolase</keyword>
<dbReference type="AlphaFoldDB" id="A0A6P8IU92"/>
<evidence type="ECO:0000256" key="6">
    <source>
        <dbReference type="ARBA" id="ARBA00022824"/>
    </source>
</evidence>
<dbReference type="GeneID" id="116305096"/>
<dbReference type="Pfam" id="PF02517">
    <property type="entry name" value="Rce1-like"/>
    <property type="match status" value="1"/>
</dbReference>
<evidence type="ECO:0000313" key="15">
    <source>
        <dbReference type="Proteomes" id="UP000515163"/>
    </source>
</evidence>
<dbReference type="OrthoDB" id="271604at2759"/>
<evidence type="ECO:0000256" key="10">
    <source>
        <dbReference type="ARBA" id="ARBA00047280"/>
    </source>
</evidence>
<evidence type="ECO:0000256" key="2">
    <source>
        <dbReference type="ARBA" id="ARBA00006897"/>
    </source>
</evidence>
<evidence type="ECO:0000313" key="16">
    <source>
        <dbReference type="RefSeq" id="XP_031570826.1"/>
    </source>
</evidence>
<keyword evidence="3" id="KW-0645">Protease</keyword>
<dbReference type="EC" id="3.4.26.1" evidence="11"/>